<gene>
    <name evidence="1" type="ORF">ACFQ14_03025</name>
</gene>
<reference evidence="2" key="1">
    <citation type="journal article" date="2019" name="Int. J. Syst. Evol. Microbiol.">
        <title>The Global Catalogue of Microorganisms (GCM) 10K type strain sequencing project: providing services to taxonomists for standard genome sequencing and annotation.</title>
        <authorList>
            <consortium name="The Broad Institute Genomics Platform"/>
            <consortium name="The Broad Institute Genome Sequencing Center for Infectious Disease"/>
            <person name="Wu L."/>
            <person name="Ma J."/>
        </authorList>
    </citation>
    <scope>NUCLEOTIDE SEQUENCE [LARGE SCALE GENOMIC DNA]</scope>
    <source>
        <strain evidence="2">CCUG 60023</strain>
    </source>
</reference>
<accession>A0ABW3FG63</accession>
<dbReference type="EMBL" id="JBHTJV010000002">
    <property type="protein sequence ID" value="MFD0915372.1"/>
    <property type="molecule type" value="Genomic_DNA"/>
</dbReference>
<keyword evidence="2" id="KW-1185">Reference proteome</keyword>
<evidence type="ECO:0000313" key="2">
    <source>
        <dbReference type="Proteomes" id="UP001597101"/>
    </source>
</evidence>
<evidence type="ECO:0008006" key="3">
    <source>
        <dbReference type="Google" id="ProtNLM"/>
    </source>
</evidence>
<evidence type="ECO:0000313" key="1">
    <source>
        <dbReference type="EMBL" id="MFD0915372.1"/>
    </source>
</evidence>
<organism evidence="1 2">
    <name type="scientific">Pseudahrensia aquimaris</name>
    <dbReference type="NCBI Taxonomy" id="744461"/>
    <lineage>
        <taxon>Bacteria</taxon>
        <taxon>Pseudomonadati</taxon>
        <taxon>Pseudomonadota</taxon>
        <taxon>Alphaproteobacteria</taxon>
        <taxon>Hyphomicrobiales</taxon>
        <taxon>Ahrensiaceae</taxon>
        <taxon>Pseudahrensia</taxon>
    </lineage>
</organism>
<comment type="caution">
    <text evidence="1">The sequence shown here is derived from an EMBL/GenBank/DDBJ whole genome shotgun (WGS) entry which is preliminary data.</text>
</comment>
<protein>
    <recommendedName>
        <fullName evidence="3">DNA-binding protein</fullName>
    </recommendedName>
</protein>
<name>A0ABW3FG63_9HYPH</name>
<sequence>MIDFTKPDTLLSPKDAQEATGLTAYQLKILYDSNELEHRTIGGRRLTSLTFIENYLRPSLVRPSLVMGSAS</sequence>
<proteinExistence type="predicted"/>
<dbReference type="Proteomes" id="UP001597101">
    <property type="component" value="Unassembled WGS sequence"/>
</dbReference>
<dbReference type="RefSeq" id="WP_377211217.1">
    <property type="nucleotide sequence ID" value="NZ_JBHTJV010000002.1"/>
</dbReference>